<proteinExistence type="predicted"/>
<sequence>MDEADERNVGPLSTTRLPVERLFTMILSRLLPKALFDVLMIFLTREISLSKPSFVYRCFAGDD</sequence>
<evidence type="ECO:0000313" key="1">
    <source>
        <dbReference type="EMBL" id="KAJ1354665.1"/>
    </source>
</evidence>
<protein>
    <submittedName>
        <fullName evidence="1">Uncharacterized protein</fullName>
    </submittedName>
</protein>
<dbReference type="AlphaFoldDB" id="A0AAD5MB69"/>
<name>A0AAD5MB69_PARTN</name>
<reference evidence="1" key="1">
    <citation type="submission" date="2021-06" db="EMBL/GenBank/DDBJ databases">
        <title>Parelaphostrongylus tenuis whole genome reference sequence.</title>
        <authorList>
            <person name="Garwood T.J."/>
            <person name="Larsen P.A."/>
            <person name="Fountain-Jones N.M."/>
            <person name="Garbe J.R."/>
            <person name="Macchietto M.G."/>
            <person name="Kania S.A."/>
            <person name="Gerhold R.W."/>
            <person name="Richards J.E."/>
            <person name="Wolf T.M."/>
        </authorList>
    </citation>
    <scope>NUCLEOTIDE SEQUENCE</scope>
    <source>
        <strain evidence="1">MNPRO001-30</strain>
        <tissue evidence="1">Meninges</tissue>
    </source>
</reference>
<accession>A0AAD5MB69</accession>
<organism evidence="1 2">
    <name type="scientific">Parelaphostrongylus tenuis</name>
    <name type="common">Meningeal worm</name>
    <dbReference type="NCBI Taxonomy" id="148309"/>
    <lineage>
        <taxon>Eukaryota</taxon>
        <taxon>Metazoa</taxon>
        <taxon>Ecdysozoa</taxon>
        <taxon>Nematoda</taxon>
        <taxon>Chromadorea</taxon>
        <taxon>Rhabditida</taxon>
        <taxon>Rhabditina</taxon>
        <taxon>Rhabditomorpha</taxon>
        <taxon>Strongyloidea</taxon>
        <taxon>Metastrongylidae</taxon>
        <taxon>Parelaphostrongylus</taxon>
    </lineage>
</organism>
<gene>
    <name evidence="1" type="ORF">KIN20_011659</name>
</gene>
<keyword evidence="2" id="KW-1185">Reference proteome</keyword>
<evidence type="ECO:0000313" key="2">
    <source>
        <dbReference type="Proteomes" id="UP001196413"/>
    </source>
</evidence>
<dbReference type="EMBL" id="JAHQIW010002141">
    <property type="protein sequence ID" value="KAJ1354665.1"/>
    <property type="molecule type" value="Genomic_DNA"/>
</dbReference>
<comment type="caution">
    <text evidence="1">The sequence shown here is derived from an EMBL/GenBank/DDBJ whole genome shotgun (WGS) entry which is preliminary data.</text>
</comment>
<dbReference type="Proteomes" id="UP001196413">
    <property type="component" value="Unassembled WGS sequence"/>
</dbReference>